<dbReference type="EMBL" id="MLAK01000838">
    <property type="protein sequence ID" value="OHT03121.1"/>
    <property type="molecule type" value="Genomic_DNA"/>
</dbReference>
<dbReference type="PANTHER" id="PTHR23159:SF31">
    <property type="entry name" value="CENTROSOME-ASSOCIATED PROTEIN CEP250 ISOFORM X1"/>
    <property type="match status" value="1"/>
</dbReference>
<proteinExistence type="predicted"/>
<evidence type="ECO:0000256" key="1">
    <source>
        <dbReference type="SAM" id="Coils"/>
    </source>
</evidence>
<feature type="coiled-coil region" evidence="1">
    <location>
        <begin position="599"/>
        <end position="701"/>
    </location>
</feature>
<dbReference type="AlphaFoldDB" id="A0A1J4JVG9"/>
<organism evidence="2 3">
    <name type="scientific">Tritrichomonas foetus</name>
    <dbReference type="NCBI Taxonomy" id="1144522"/>
    <lineage>
        <taxon>Eukaryota</taxon>
        <taxon>Metamonada</taxon>
        <taxon>Parabasalia</taxon>
        <taxon>Tritrichomonadida</taxon>
        <taxon>Tritrichomonadidae</taxon>
        <taxon>Tritrichomonas</taxon>
    </lineage>
</organism>
<dbReference type="RefSeq" id="XP_068356257.1">
    <property type="nucleotide sequence ID" value="XM_068493291.1"/>
</dbReference>
<dbReference type="GeneID" id="94827995"/>
<gene>
    <name evidence="2" type="ORF">TRFO_06768</name>
</gene>
<evidence type="ECO:0000313" key="2">
    <source>
        <dbReference type="EMBL" id="OHT03121.1"/>
    </source>
</evidence>
<dbReference type="VEuPathDB" id="TrichDB:TRFO_06768"/>
<evidence type="ECO:0000313" key="3">
    <source>
        <dbReference type="Proteomes" id="UP000179807"/>
    </source>
</evidence>
<comment type="caution">
    <text evidence="2">The sequence shown here is derived from an EMBL/GenBank/DDBJ whole genome shotgun (WGS) entry which is preliminary data.</text>
</comment>
<keyword evidence="3" id="KW-1185">Reference proteome</keyword>
<reference evidence="2" key="1">
    <citation type="submission" date="2016-10" db="EMBL/GenBank/DDBJ databases">
        <authorList>
            <person name="Benchimol M."/>
            <person name="Almeida L.G."/>
            <person name="Vasconcelos A.T."/>
            <person name="Perreira-Neves A."/>
            <person name="Rosa I.A."/>
            <person name="Tasca T."/>
            <person name="Bogo M.R."/>
            <person name="de Souza W."/>
        </authorList>
    </citation>
    <scope>NUCLEOTIDE SEQUENCE [LARGE SCALE GENOMIC DNA]</scope>
    <source>
        <strain evidence="2">K</strain>
    </source>
</reference>
<feature type="coiled-coil region" evidence="1">
    <location>
        <begin position="535"/>
        <end position="569"/>
    </location>
</feature>
<name>A0A1J4JVG9_9EUKA</name>
<dbReference type="PANTHER" id="PTHR23159">
    <property type="entry name" value="CENTROSOMAL PROTEIN 2"/>
    <property type="match status" value="1"/>
</dbReference>
<dbReference type="Proteomes" id="UP000179807">
    <property type="component" value="Unassembled WGS sequence"/>
</dbReference>
<accession>A0A1J4JVG9</accession>
<sequence length="979" mass="113943">MDYPSTPNSRYDIGETGVNSPFIMTREYQQHVDRLESDNFTLRMMLSNLQGRLEYFLNSQNISNDVQSAMIQQEKQLAQINAQTFNSFNKSGGDSSGIQQLREQLDQALRENERLQSELFERQEHSILENGAEATLEASALNAQIEKLQDKVHELEVKNQEQQDENEDLHNQIEELEKENQNQIDINNDLLEQLNTLQETNKEQENNIQQLLNEQNQNEELNKTKDDNNNKMFERIRDLESELQNSENQLQNLENQLLNEQKNREEKERIIAELENQLTEKNTEPILDYSSIEDLVKNFERATQENDLLQNKNDDLLDKYLKLNDLNEELKQKNLELDNILESILAAFEVSDSGDLITKYETLQQINKELQEQFDEVNEENHKLREENNKLREELNSLKTKDDNHNINDTFDVTSNGKENSTFIIEDTDEFNTTNNLSPKRPGPMSAQKKIDQLTAENQRLKMMIEQMKMHMEQLSRYNNFIQTESIQTSPMKYPENITKVTGQTSPIKPKFTVSNSVVGYQSNNISTSPGKNILTELQNKINNLNDQIASLQQENNNLREQIQGHTDEDLLASEPSSQESQSNSLTSLNASSIVNPNIQKLKEENEQLKLNLIEAKRSQFNSPTKDEMNRLKSENEALLNENRELKSQIDKDSNVFRTKMQLIEAKQKITQLEAANNRIKKDVNQRMNQLIQRMNTFSNQVFDILLYQMGQITKAQKLIPFILKNIAIYPLNGLKKDISLFIKDTNEMLYECQKCSKLILNSALNSIRNRSKNISLPSEDKYHLLKIRNKYVNGRNSSKDLEDDEVLPEFEVCSPIKKTNSPFKKHIDAFNKSPQSAKLAKDGKAMKRETYQRNDFDDNNQTTQFLSQKEYIFLVNQFQALINVLWAIFYEGEKAPSISELLFHSQQFKEIIQNLIHTIQAKHETIYNEYYDNYRKPGVPTMSPIVVNLIKSVREQVHTFSQNLHTDHQELLHVLDKE</sequence>
<feature type="coiled-coil region" evidence="1">
    <location>
        <begin position="98"/>
        <end position="408"/>
    </location>
</feature>
<keyword evidence="1" id="KW-0175">Coiled coil</keyword>
<protein>
    <submittedName>
        <fullName evidence="2">Uncharacterized protein</fullName>
    </submittedName>
</protein>